<dbReference type="PANTHER" id="PTHR47588:SF1">
    <property type="entry name" value="CHALCONE--FLAVANONE ISOMERASE 3-RELATED"/>
    <property type="match status" value="1"/>
</dbReference>
<dbReference type="Proteomes" id="UP000243459">
    <property type="component" value="Chromosome 2"/>
</dbReference>
<dbReference type="PANTHER" id="PTHR47588">
    <property type="entry name" value="CHALCONE--FLAVONONE ISOMERASE 3-RELATED"/>
    <property type="match status" value="1"/>
</dbReference>
<dbReference type="Gene3D" id="1.10.890.20">
    <property type="match status" value="1"/>
</dbReference>
<sequence>MAAEILYVIEGRDEVKIKVEDANVAEMIQRWYLGGSAAVSPSTVQSLAEKFGTGQFIFCLAFSCSCG</sequence>
<dbReference type="Gene3D" id="3.50.70.10">
    <property type="match status" value="1"/>
</dbReference>
<gene>
    <name evidence="2" type="ORF">A4U43_C02F3670</name>
</gene>
<evidence type="ECO:0000256" key="1">
    <source>
        <dbReference type="ARBA" id="ARBA00007166"/>
    </source>
</evidence>
<dbReference type="EMBL" id="CM007382">
    <property type="protein sequence ID" value="ONK77156.1"/>
    <property type="molecule type" value="Genomic_DNA"/>
</dbReference>
<protein>
    <submittedName>
        <fullName evidence="2">Uncharacterized protein</fullName>
    </submittedName>
</protein>
<dbReference type="SUPFAM" id="SSF54626">
    <property type="entry name" value="Chalcone isomerase"/>
    <property type="match status" value="1"/>
</dbReference>
<dbReference type="GO" id="GO:0016872">
    <property type="term" value="F:intramolecular lyase activity"/>
    <property type="evidence" value="ECO:0007669"/>
    <property type="project" value="InterPro"/>
</dbReference>
<comment type="similarity">
    <text evidence="1">Belongs to the chalcone isomerase family.</text>
</comment>
<reference evidence="3" key="1">
    <citation type="journal article" date="2017" name="Nat. Commun.">
        <title>The asparagus genome sheds light on the origin and evolution of a young Y chromosome.</title>
        <authorList>
            <person name="Harkess A."/>
            <person name="Zhou J."/>
            <person name="Xu C."/>
            <person name="Bowers J.E."/>
            <person name="Van der Hulst R."/>
            <person name="Ayyampalayam S."/>
            <person name="Mercati F."/>
            <person name="Riccardi P."/>
            <person name="McKain M.R."/>
            <person name="Kakrana A."/>
            <person name="Tang H."/>
            <person name="Ray J."/>
            <person name="Groenendijk J."/>
            <person name="Arikit S."/>
            <person name="Mathioni S.M."/>
            <person name="Nakano M."/>
            <person name="Shan H."/>
            <person name="Telgmann-Rauber A."/>
            <person name="Kanno A."/>
            <person name="Yue Z."/>
            <person name="Chen H."/>
            <person name="Li W."/>
            <person name="Chen Y."/>
            <person name="Xu X."/>
            <person name="Zhang Y."/>
            <person name="Luo S."/>
            <person name="Chen H."/>
            <person name="Gao J."/>
            <person name="Mao Z."/>
            <person name="Pires J.C."/>
            <person name="Luo M."/>
            <person name="Kudrna D."/>
            <person name="Wing R.A."/>
            <person name="Meyers B.C."/>
            <person name="Yi K."/>
            <person name="Kong H."/>
            <person name="Lavrijsen P."/>
            <person name="Sunseri F."/>
            <person name="Falavigna A."/>
            <person name="Ye Y."/>
            <person name="Leebens-Mack J.H."/>
            <person name="Chen G."/>
        </authorList>
    </citation>
    <scope>NUCLEOTIDE SEQUENCE [LARGE SCALE GENOMIC DNA]</scope>
    <source>
        <strain evidence="3">cv. DH0086</strain>
    </source>
</reference>
<dbReference type="InterPro" id="IPR044191">
    <property type="entry name" value="CHI3-like"/>
</dbReference>
<dbReference type="InterPro" id="IPR016089">
    <property type="entry name" value="Chalcone_isomerase_bundle_sf"/>
</dbReference>
<keyword evidence="3" id="KW-1185">Reference proteome</keyword>
<dbReference type="InterPro" id="IPR036298">
    <property type="entry name" value="Chalcone_isomerase_sf"/>
</dbReference>
<evidence type="ECO:0000313" key="2">
    <source>
        <dbReference type="EMBL" id="ONK77156.1"/>
    </source>
</evidence>
<dbReference type="InterPro" id="IPR016088">
    <property type="entry name" value="Chalcone_isomerase_3-sand"/>
</dbReference>
<name>A0A5P1FFK7_ASPOF</name>
<dbReference type="Gramene" id="ONK77156">
    <property type="protein sequence ID" value="ONK77156"/>
    <property type="gene ID" value="A4U43_C02F3670"/>
</dbReference>
<accession>A0A5P1FFK7</accession>
<dbReference type="AlphaFoldDB" id="A0A5P1FFK7"/>
<evidence type="ECO:0000313" key="3">
    <source>
        <dbReference type="Proteomes" id="UP000243459"/>
    </source>
</evidence>
<proteinExistence type="inferred from homology"/>
<organism evidence="2 3">
    <name type="scientific">Asparagus officinalis</name>
    <name type="common">Garden asparagus</name>
    <dbReference type="NCBI Taxonomy" id="4686"/>
    <lineage>
        <taxon>Eukaryota</taxon>
        <taxon>Viridiplantae</taxon>
        <taxon>Streptophyta</taxon>
        <taxon>Embryophyta</taxon>
        <taxon>Tracheophyta</taxon>
        <taxon>Spermatophyta</taxon>
        <taxon>Magnoliopsida</taxon>
        <taxon>Liliopsida</taxon>
        <taxon>Asparagales</taxon>
        <taxon>Asparagaceae</taxon>
        <taxon>Asparagoideae</taxon>
        <taxon>Asparagus</taxon>
    </lineage>
</organism>